<proteinExistence type="predicted"/>
<dbReference type="InterPro" id="IPR052712">
    <property type="entry name" value="Acid_resist_chaperone_HdeD"/>
</dbReference>
<keyword evidence="1" id="KW-0472">Membrane</keyword>
<evidence type="ECO:0000313" key="3">
    <source>
        <dbReference type="Proteomes" id="UP001163328"/>
    </source>
</evidence>
<gene>
    <name evidence="2" type="ORF">K5I29_02160</name>
</gene>
<feature type="transmembrane region" description="Helical" evidence="1">
    <location>
        <begin position="131"/>
        <end position="152"/>
    </location>
</feature>
<accession>A0ABY6M2T7</accession>
<dbReference type="InterPro" id="IPR005325">
    <property type="entry name" value="DUF308_memb"/>
</dbReference>
<dbReference type="PANTHER" id="PTHR34989:SF1">
    <property type="entry name" value="PROTEIN HDED"/>
    <property type="match status" value="1"/>
</dbReference>
<protein>
    <submittedName>
        <fullName evidence="2">DUF308 domain-containing protein</fullName>
    </submittedName>
</protein>
<name>A0ABY6M2T7_9FLAO</name>
<dbReference type="RefSeq" id="WP_264434222.1">
    <property type="nucleotide sequence ID" value="NZ_CP081495.1"/>
</dbReference>
<feature type="transmembrane region" description="Helical" evidence="1">
    <location>
        <begin position="14"/>
        <end position="33"/>
    </location>
</feature>
<keyword evidence="1" id="KW-1133">Transmembrane helix</keyword>
<feature type="transmembrane region" description="Helical" evidence="1">
    <location>
        <begin position="99"/>
        <end position="119"/>
    </location>
</feature>
<feature type="transmembrane region" description="Helical" evidence="1">
    <location>
        <begin position="75"/>
        <end position="93"/>
    </location>
</feature>
<sequence length="186" mass="20618">MTFTKSIKNSIKHWWVPLLAGLLFIFMGAYSFYSPMTAYESLTIVFTITFLFSGLSEVSFAIANRHEIDNWGWTLAWGLLTAVIGFILFVRPLESMEVLAYFIGFWVLFRSVSGISYSIDLKHYGTPNWGSLLALSILGVFVGLIMILNPVLAGFTAVIWLGCGLVIVGVFAIALAFNLKGLKAKN</sequence>
<dbReference type="EMBL" id="CP081495">
    <property type="protein sequence ID" value="UYW01750.1"/>
    <property type="molecule type" value="Genomic_DNA"/>
</dbReference>
<dbReference type="Pfam" id="PF03729">
    <property type="entry name" value="DUF308"/>
    <property type="match status" value="2"/>
</dbReference>
<keyword evidence="1" id="KW-0812">Transmembrane</keyword>
<feature type="transmembrane region" description="Helical" evidence="1">
    <location>
        <begin position="158"/>
        <end position="179"/>
    </location>
</feature>
<organism evidence="2 3">
    <name type="scientific">Flavobacterium agricola</name>
    <dbReference type="NCBI Taxonomy" id="2870839"/>
    <lineage>
        <taxon>Bacteria</taxon>
        <taxon>Pseudomonadati</taxon>
        <taxon>Bacteroidota</taxon>
        <taxon>Flavobacteriia</taxon>
        <taxon>Flavobacteriales</taxon>
        <taxon>Flavobacteriaceae</taxon>
        <taxon>Flavobacterium</taxon>
    </lineage>
</organism>
<dbReference type="Proteomes" id="UP001163328">
    <property type="component" value="Chromosome"/>
</dbReference>
<feature type="transmembrane region" description="Helical" evidence="1">
    <location>
        <begin position="39"/>
        <end position="63"/>
    </location>
</feature>
<evidence type="ECO:0000256" key="1">
    <source>
        <dbReference type="SAM" id="Phobius"/>
    </source>
</evidence>
<dbReference type="PANTHER" id="PTHR34989">
    <property type="entry name" value="PROTEIN HDED"/>
    <property type="match status" value="1"/>
</dbReference>
<evidence type="ECO:0000313" key="2">
    <source>
        <dbReference type="EMBL" id="UYW01750.1"/>
    </source>
</evidence>
<reference evidence="2" key="1">
    <citation type="submission" date="2021-08" db="EMBL/GenBank/DDBJ databases">
        <title>Flavobacterium sp. strain CC-SYL302.</title>
        <authorList>
            <person name="Lin S.-Y."/>
            <person name="Lee T.-H."/>
            <person name="Young C.-C."/>
        </authorList>
    </citation>
    <scope>NUCLEOTIDE SEQUENCE</scope>
    <source>
        <strain evidence="2">CC-SYL302</strain>
    </source>
</reference>
<keyword evidence="3" id="KW-1185">Reference proteome</keyword>